<evidence type="ECO:0000313" key="3">
    <source>
        <dbReference type="Proteomes" id="UP001458880"/>
    </source>
</evidence>
<evidence type="ECO:0000313" key="2">
    <source>
        <dbReference type="EMBL" id="KAK9730396.1"/>
    </source>
</evidence>
<dbReference type="EMBL" id="JASPKY010000148">
    <property type="protein sequence ID" value="KAK9730396.1"/>
    <property type="molecule type" value="Genomic_DNA"/>
</dbReference>
<gene>
    <name evidence="2" type="ORF">QE152_g15264</name>
</gene>
<comment type="caution">
    <text evidence="2">The sequence shown here is derived from an EMBL/GenBank/DDBJ whole genome shotgun (WGS) entry which is preliminary data.</text>
</comment>
<accession>A0AAW1L9P4</accession>
<feature type="compositionally biased region" description="Polar residues" evidence="1">
    <location>
        <begin position="72"/>
        <end position="86"/>
    </location>
</feature>
<dbReference type="Proteomes" id="UP001458880">
    <property type="component" value="Unassembled WGS sequence"/>
</dbReference>
<proteinExistence type="predicted"/>
<feature type="compositionally biased region" description="Basic and acidic residues" evidence="1">
    <location>
        <begin position="117"/>
        <end position="133"/>
    </location>
</feature>
<evidence type="ECO:0000256" key="1">
    <source>
        <dbReference type="SAM" id="MobiDB-lite"/>
    </source>
</evidence>
<sequence>MRQLGTLFKDAWGKAETCANATSAFRATGVYVLNPGAISEFAFGGNTEPPNESRQNDHNKAAIATAAEVSNRVPSTPTQPSSNKPTPTRVLNEVSALPDKINGVHKRAKQISILLTSKDHTEKRKIKEREKAANKINVENSGL</sequence>
<feature type="region of interest" description="Disordered" evidence="1">
    <location>
        <begin position="117"/>
        <end position="143"/>
    </location>
</feature>
<feature type="region of interest" description="Disordered" evidence="1">
    <location>
        <begin position="67"/>
        <end position="89"/>
    </location>
</feature>
<name>A0AAW1L9P4_POPJA</name>
<keyword evidence="3" id="KW-1185">Reference proteome</keyword>
<organism evidence="2 3">
    <name type="scientific">Popillia japonica</name>
    <name type="common">Japanese beetle</name>
    <dbReference type="NCBI Taxonomy" id="7064"/>
    <lineage>
        <taxon>Eukaryota</taxon>
        <taxon>Metazoa</taxon>
        <taxon>Ecdysozoa</taxon>
        <taxon>Arthropoda</taxon>
        <taxon>Hexapoda</taxon>
        <taxon>Insecta</taxon>
        <taxon>Pterygota</taxon>
        <taxon>Neoptera</taxon>
        <taxon>Endopterygota</taxon>
        <taxon>Coleoptera</taxon>
        <taxon>Polyphaga</taxon>
        <taxon>Scarabaeiformia</taxon>
        <taxon>Scarabaeidae</taxon>
        <taxon>Rutelinae</taxon>
        <taxon>Popillia</taxon>
    </lineage>
</organism>
<dbReference type="AlphaFoldDB" id="A0AAW1L9P4"/>
<reference evidence="2 3" key="1">
    <citation type="journal article" date="2024" name="BMC Genomics">
        <title>De novo assembly and annotation of Popillia japonica's genome with initial clues to its potential as an invasive pest.</title>
        <authorList>
            <person name="Cucini C."/>
            <person name="Boschi S."/>
            <person name="Funari R."/>
            <person name="Cardaioli E."/>
            <person name="Iannotti N."/>
            <person name="Marturano G."/>
            <person name="Paoli F."/>
            <person name="Bruttini M."/>
            <person name="Carapelli A."/>
            <person name="Frati F."/>
            <person name="Nardi F."/>
        </authorList>
    </citation>
    <scope>NUCLEOTIDE SEQUENCE [LARGE SCALE GENOMIC DNA]</scope>
    <source>
        <strain evidence="2">DMR45628</strain>
    </source>
</reference>
<protein>
    <submittedName>
        <fullName evidence="2">Uncharacterized protein</fullName>
    </submittedName>
</protein>